<dbReference type="PaxDb" id="4113-PGSC0003DMT400089198"/>
<evidence type="ECO:0000313" key="2">
    <source>
        <dbReference type="EnsemblPlants" id="PGSC0003DMT400089198"/>
    </source>
</evidence>
<name>M1DHN3_SOLTU</name>
<dbReference type="InParanoid" id="M1DHN3"/>
<protein>
    <submittedName>
        <fullName evidence="2">Uncharacterized protein</fullName>
    </submittedName>
</protein>
<feature type="region of interest" description="Disordered" evidence="1">
    <location>
        <begin position="123"/>
        <end position="152"/>
    </location>
</feature>
<dbReference type="EnsemblPlants" id="PGSC0003DMT400089198">
    <property type="protein sequence ID" value="PGSC0003DMT400089198"/>
    <property type="gene ID" value="PGSC0003DMG400038769"/>
</dbReference>
<dbReference type="HOGENOM" id="CLU_1725508_0_0_1"/>
<reference evidence="2" key="2">
    <citation type="submission" date="2015-06" db="UniProtKB">
        <authorList>
            <consortium name="EnsemblPlants"/>
        </authorList>
    </citation>
    <scope>IDENTIFICATION</scope>
    <source>
        <strain evidence="2">DM1-3 516 R44</strain>
    </source>
</reference>
<keyword evidence="3" id="KW-1185">Reference proteome</keyword>
<sequence length="152" mass="17806">MKLDFRQTVEWISDKELDSLKLLGLKNEELKQNGDEEEERDEGWKDHDTEWCDHDTNWRERDGYNETYVPSHECQKAKEQRADPENFCNEDVLAHILNKVEGFDKVLKEMKEDVSMPNQMVTSQSMSINQLKNPNGLDTISFEPKAKRGSTK</sequence>
<dbReference type="Gramene" id="PGSC0003DMT400089198">
    <property type="protein sequence ID" value="PGSC0003DMT400089198"/>
    <property type="gene ID" value="PGSC0003DMG400038769"/>
</dbReference>
<proteinExistence type="predicted"/>
<evidence type="ECO:0000313" key="3">
    <source>
        <dbReference type="Proteomes" id="UP000011115"/>
    </source>
</evidence>
<reference evidence="3" key="1">
    <citation type="journal article" date="2011" name="Nature">
        <title>Genome sequence and analysis of the tuber crop potato.</title>
        <authorList>
            <consortium name="The Potato Genome Sequencing Consortium"/>
        </authorList>
    </citation>
    <scope>NUCLEOTIDE SEQUENCE [LARGE SCALE GENOMIC DNA]</scope>
    <source>
        <strain evidence="3">cv. DM1-3 516 R44</strain>
    </source>
</reference>
<dbReference type="Proteomes" id="UP000011115">
    <property type="component" value="Unassembled WGS sequence"/>
</dbReference>
<organism evidence="2 3">
    <name type="scientific">Solanum tuberosum</name>
    <name type="common">Potato</name>
    <dbReference type="NCBI Taxonomy" id="4113"/>
    <lineage>
        <taxon>Eukaryota</taxon>
        <taxon>Viridiplantae</taxon>
        <taxon>Streptophyta</taxon>
        <taxon>Embryophyta</taxon>
        <taxon>Tracheophyta</taxon>
        <taxon>Spermatophyta</taxon>
        <taxon>Magnoliopsida</taxon>
        <taxon>eudicotyledons</taxon>
        <taxon>Gunneridae</taxon>
        <taxon>Pentapetalae</taxon>
        <taxon>asterids</taxon>
        <taxon>lamiids</taxon>
        <taxon>Solanales</taxon>
        <taxon>Solanaceae</taxon>
        <taxon>Solanoideae</taxon>
        <taxon>Solaneae</taxon>
        <taxon>Solanum</taxon>
    </lineage>
</organism>
<feature type="region of interest" description="Disordered" evidence="1">
    <location>
        <begin position="28"/>
        <end position="49"/>
    </location>
</feature>
<dbReference type="AlphaFoldDB" id="M1DHN3"/>
<evidence type="ECO:0000256" key="1">
    <source>
        <dbReference type="SAM" id="MobiDB-lite"/>
    </source>
</evidence>
<accession>M1DHN3</accession>
<feature type="compositionally biased region" description="Polar residues" evidence="1">
    <location>
        <begin position="123"/>
        <end position="138"/>
    </location>
</feature>